<dbReference type="Proteomes" id="UP001247620">
    <property type="component" value="Unassembled WGS sequence"/>
</dbReference>
<dbReference type="Gene3D" id="3.40.50.1820">
    <property type="entry name" value="alpha/beta hydrolase"/>
    <property type="match status" value="1"/>
</dbReference>
<accession>A0ABU1TB40</accession>
<gene>
    <name evidence="1" type="ORF">J2W55_002390</name>
</gene>
<keyword evidence="1" id="KW-0378">Hydrolase</keyword>
<keyword evidence="2" id="KW-1185">Reference proteome</keyword>
<dbReference type="GO" id="GO:0016787">
    <property type="term" value="F:hydrolase activity"/>
    <property type="evidence" value="ECO:0007669"/>
    <property type="project" value="UniProtKB-KW"/>
</dbReference>
<sequence length="178" mass="19503">MTFNSTIIIHPGLGNSGPAHWQSLWEKQFGFNRVEQKDWETPVCTDWINTLNSHVQQHDSSNVILVGHSLACTTIAYWAQKFKVNIKGALLVAPSDTEADTYPPGTSGFTPVPLITLPFKSIVVASSNDYYVTPERAALFADSWGSELVNIGDAGHINVASGYGEWAQGLELLKQLDN</sequence>
<dbReference type="EMBL" id="JAVDUU010000002">
    <property type="protein sequence ID" value="MDR6942548.1"/>
    <property type="molecule type" value="Genomic_DNA"/>
</dbReference>
<dbReference type="SUPFAM" id="SSF53474">
    <property type="entry name" value="alpha/beta-Hydrolases"/>
    <property type="match status" value="1"/>
</dbReference>
<evidence type="ECO:0000313" key="2">
    <source>
        <dbReference type="Proteomes" id="UP001247620"/>
    </source>
</evidence>
<dbReference type="InterPro" id="IPR029058">
    <property type="entry name" value="AB_hydrolase_fold"/>
</dbReference>
<dbReference type="InterPro" id="IPR010662">
    <property type="entry name" value="RBBP9/YdeN"/>
</dbReference>
<organism evidence="1 2">
    <name type="scientific">Mucilaginibacter pocheonensis</name>
    <dbReference type="NCBI Taxonomy" id="398050"/>
    <lineage>
        <taxon>Bacteria</taxon>
        <taxon>Pseudomonadati</taxon>
        <taxon>Bacteroidota</taxon>
        <taxon>Sphingobacteriia</taxon>
        <taxon>Sphingobacteriales</taxon>
        <taxon>Sphingobacteriaceae</taxon>
        <taxon>Mucilaginibacter</taxon>
    </lineage>
</organism>
<dbReference type="RefSeq" id="WP_310095864.1">
    <property type="nucleotide sequence ID" value="NZ_JAVDUU010000002.1"/>
</dbReference>
<evidence type="ECO:0000313" key="1">
    <source>
        <dbReference type="EMBL" id="MDR6942548.1"/>
    </source>
</evidence>
<protein>
    <submittedName>
        <fullName evidence="1">Alpha/beta hydrolase family esterase</fullName>
    </submittedName>
</protein>
<proteinExistence type="predicted"/>
<reference evidence="1 2" key="1">
    <citation type="submission" date="2023-07" db="EMBL/GenBank/DDBJ databases">
        <title>Sorghum-associated microbial communities from plants grown in Nebraska, USA.</title>
        <authorList>
            <person name="Schachtman D."/>
        </authorList>
    </citation>
    <scope>NUCLEOTIDE SEQUENCE [LARGE SCALE GENOMIC DNA]</scope>
    <source>
        <strain evidence="1 2">3262</strain>
    </source>
</reference>
<dbReference type="Pfam" id="PF06821">
    <property type="entry name" value="Ser_hydrolase"/>
    <property type="match status" value="1"/>
</dbReference>
<name>A0ABU1TB40_9SPHI</name>
<comment type="caution">
    <text evidence="1">The sequence shown here is derived from an EMBL/GenBank/DDBJ whole genome shotgun (WGS) entry which is preliminary data.</text>
</comment>